<sequence length="643" mass="72560">MKKPTSKKATKRLNAAIGPAVQNFKPPEELTVAEWADKHRRLSPETSAEAGPWRTSRTPYLREPMEAFTDPKIRKIVMVAASQVGKSELELNIIGYIIDQDPGSIIFVQPTLDDARKFSRLRIAPMIRDSKVLKAKVSDIKAKDSGNTILQKSFPGGMLTITGSNSPSALASTPARYIIGDERDRWAISAGTEGDPWALAEARQTTFYNAKAVEVSTPTIRGASNIESSYYQGTQERWCHKCPECGEYGEIIFDRIHYKNTVKKVRGKKVYSIDGPISWACPNCGCLVPEETMRRQPAKWIAENPDAYAAGVRSFWLNAFSSPWTPWEKIVLKFLQAKDEPQKLKVVYNTLLGELWEDRGGIIDEDTMLARREDYGTNADGSPVELPEGVLVLTCGVDTQDNRLEYEVVGHGYYGETWGIKKGYIMGKPDTDDVWQQLDDVIGHVYHFKDNKRGLRISITCVDSGGHYTQEVYTRCRARKNQRVFAIKGKGGDGIPFVTPPSKVAIKDNKRITCWLYTFGVDAGKEAIMSNIKVQEPGAKYCHFPQGESYGYDSYYFNGLLSEKLELTQTKRGNRWAWVKIPGHERNEALDCRNYALGGFRILNPDMEAVERRLRNMPENPRPKKAAAPQRRQNNAAQYFDEW</sequence>
<dbReference type="Proteomes" id="UP000018162">
    <property type="component" value="Unassembled WGS sequence"/>
</dbReference>
<organism evidence="4 5">
    <name type="scientific">Agathobacter rectalis CAG:36</name>
    <dbReference type="NCBI Taxonomy" id="1263079"/>
    <lineage>
        <taxon>Bacteria</taxon>
        <taxon>Bacillati</taxon>
        <taxon>Bacillota</taxon>
        <taxon>Clostridia</taxon>
        <taxon>Lachnospirales</taxon>
        <taxon>Lachnospiraceae</taxon>
        <taxon>Agathobacter</taxon>
    </lineage>
</organism>
<feature type="region of interest" description="Disordered" evidence="1">
    <location>
        <begin position="1"/>
        <end position="56"/>
    </location>
</feature>
<dbReference type="InterPro" id="IPR046454">
    <property type="entry name" value="GpA_endonuclease"/>
</dbReference>
<dbReference type="Pfam" id="PF20454">
    <property type="entry name" value="GpA_nuclease"/>
    <property type="match status" value="1"/>
</dbReference>
<feature type="compositionally biased region" description="Low complexity" evidence="1">
    <location>
        <begin position="626"/>
        <end position="643"/>
    </location>
</feature>
<feature type="compositionally biased region" description="Basic residues" evidence="1">
    <location>
        <begin position="1"/>
        <end position="11"/>
    </location>
</feature>
<evidence type="ECO:0000313" key="5">
    <source>
        <dbReference type="Proteomes" id="UP000018162"/>
    </source>
</evidence>
<dbReference type="PANTHER" id="PTHR34413">
    <property type="entry name" value="PROPHAGE TAIL FIBER ASSEMBLY PROTEIN HOMOLOG TFAE-RELATED-RELATED"/>
    <property type="match status" value="1"/>
</dbReference>
<feature type="domain" description="Terminase large subunit GpA endonuclease" evidence="3">
    <location>
        <begin position="313"/>
        <end position="606"/>
    </location>
</feature>
<evidence type="ECO:0000259" key="2">
    <source>
        <dbReference type="Pfam" id="PF05876"/>
    </source>
</evidence>
<dbReference type="GO" id="GO:0004519">
    <property type="term" value="F:endonuclease activity"/>
    <property type="evidence" value="ECO:0007669"/>
    <property type="project" value="InterPro"/>
</dbReference>
<dbReference type="HAMAP" id="MF_04144">
    <property type="entry name" value="TERL_LAMBDA"/>
    <property type="match status" value="1"/>
</dbReference>
<dbReference type="AlphaFoldDB" id="R6UWI3"/>
<feature type="domain" description="Phage terminase large subunit GpA ATPase" evidence="2">
    <location>
        <begin position="47"/>
        <end position="295"/>
    </location>
</feature>
<dbReference type="GO" id="GO:0005524">
    <property type="term" value="F:ATP binding"/>
    <property type="evidence" value="ECO:0007669"/>
    <property type="project" value="InterPro"/>
</dbReference>
<gene>
    <name evidence="4" type="ORF">BN626_01923</name>
</gene>
<evidence type="ECO:0000313" key="4">
    <source>
        <dbReference type="EMBL" id="CDC75022.1"/>
    </source>
</evidence>
<dbReference type="InterPro" id="IPR008866">
    <property type="entry name" value="Phage_lambda_GpA-like"/>
</dbReference>
<dbReference type="EMBL" id="CBFV010000094">
    <property type="protein sequence ID" value="CDC75022.1"/>
    <property type="molecule type" value="Genomic_DNA"/>
</dbReference>
<dbReference type="PANTHER" id="PTHR34413:SF2">
    <property type="entry name" value="PROPHAGE TAIL FIBER ASSEMBLY PROTEIN HOMOLOG TFAE-RELATED"/>
    <property type="match status" value="1"/>
</dbReference>
<dbReference type="GO" id="GO:0016887">
    <property type="term" value="F:ATP hydrolysis activity"/>
    <property type="evidence" value="ECO:0007669"/>
    <property type="project" value="InterPro"/>
</dbReference>
<dbReference type="Gene3D" id="3.40.50.300">
    <property type="entry name" value="P-loop containing nucleotide triphosphate hydrolases"/>
    <property type="match status" value="1"/>
</dbReference>
<proteinExistence type="inferred from homology"/>
<evidence type="ECO:0000256" key="1">
    <source>
        <dbReference type="SAM" id="MobiDB-lite"/>
    </source>
</evidence>
<dbReference type="Pfam" id="PF05876">
    <property type="entry name" value="GpA_ATPase"/>
    <property type="match status" value="1"/>
</dbReference>
<protein>
    <submittedName>
        <fullName evidence="4">Phage terminase large subunit (GpA)</fullName>
    </submittedName>
</protein>
<name>R6UWI3_9FIRM</name>
<feature type="region of interest" description="Disordered" evidence="1">
    <location>
        <begin position="615"/>
        <end position="643"/>
    </location>
</feature>
<dbReference type="InterPro" id="IPR046453">
    <property type="entry name" value="GpA_ATPase"/>
</dbReference>
<reference evidence="4" key="1">
    <citation type="submission" date="2012-11" db="EMBL/GenBank/DDBJ databases">
        <title>Dependencies among metagenomic species, viruses, plasmids and units of genetic variation.</title>
        <authorList>
            <person name="Nielsen H.B."/>
            <person name="Almeida M."/>
            <person name="Juncker A.S."/>
            <person name="Rasmussen S."/>
            <person name="Li J."/>
            <person name="Sunagawa S."/>
            <person name="Plichta D."/>
            <person name="Gautier L."/>
            <person name="Le Chatelier E."/>
            <person name="Peletier E."/>
            <person name="Bonde I."/>
            <person name="Nielsen T."/>
            <person name="Manichanh C."/>
            <person name="Arumugam M."/>
            <person name="Batto J."/>
            <person name="Santos M.B.Q.D."/>
            <person name="Blom N."/>
            <person name="Borruel N."/>
            <person name="Burgdorf K.S."/>
            <person name="Boumezbeur F."/>
            <person name="Casellas F."/>
            <person name="Dore J."/>
            <person name="Guarner F."/>
            <person name="Hansen T."/>
            <person name="Hildebrand F."/>
            <person name="Kaas R.S."/>
            <person name="Kennedy S."/>
            <person name="Kristiansen K."/>
            <person name="Kultima J.R."/>
            <person name="Leonard P."/>
            <person name="Levenez F."/>
            <person name="Lund O."/>
            <person name="Moumen B."/>
            <person name="Le Paslier D."/>
            <person name="Pons N."/>
            <person name="Pedersen O."/>
            <person name="Prifti E."/>
            <person name="Qin J."/>
            <person name="Raes J."/>
            <person name="Tap J."/>
            <person name="Tims S."/>
            <person name="Ussery D.W."/>
            <person name="Yamada T."/>
            <person name="MetaHit consortium"/>
            <person name="Renault P."/>
            <person name="Sicheritz-Ponten T."/>
            <person name="Bork P."/>
            <person name="Wang J."/>
            <person name="Brunak S."/>
            <person name="Ehrlich S.D."/>
        </authorList>
    </citation>
    <scope>NUCLEOTIDE SEQUENCE [LARGE SCALE GENOMIC DNA]</scope>
</reference>
<dbReference type="InterPro" id="IPR051220">
    <property type="entry name" value="TFA_Chaperone"/>
</dbReference>
<comment type="caution">
    <text evidence="4">The sequence shown here is derived from an EMBL/GenBank/DDBJ whole genome shotgun (WGS) entry which is preliminary data.</text>
</comment>
<dbReference type="InterPro" id="IPR027417">
    <property type="entry name" value="P-loop_NTPase"/>
</dbReference>
<accession>R6UWI3</accession>
<evidence type="ECO:0000259" key="3">
    <source>
        <dbReference type="Pfam" id="PF20454"/>
    </source>
</evidence>